<evidence type="ECO:0000259" key="1">
    <source>
        <dbReference type="Pfam" id="PF00717"/>
    </source>
</evidence>
<comment type="caution">
    <text evidence="2">The sequence shown here is derived from an EMBL/GenBank/DDBJ whole genome shotgun (WGS) entry which is preliminary data.</text>
</comment>
<reference evidence="2 3" key="1">
    <citation type="submission" date="2018-08" db="EMBL/GenBank/DDBJ databases">
        <title>Recombination of ecologically and evolutionarily significant loci maintains genetic cohesion in the Pseudomonas syringae species complex.</title>
        <authorList>
            <person name="Dillon M."/>
            <person name="Thakur S."/>
            <person name="Almeida R.N.D."/>
            <person name="Weir B.S."/>
            <person name="Guttman D.S."/>
        </authorList>
    </citation>
    <scope>NUCLEOTIDE SEQUENCE [LARGE SCALE GENOMIC DNA]</scope>
    <source>
        <strain evidence="2 3">ICMP 9420</strain>
    </source>
</reference>
<dbReference type="InterPro" id="IPR015927">
    <property type="entry name" value="Peptidase_S24_S26A/B/C"/>
</dbReference>
<feature type="non-terminal residue" evidence="2">
    <location>
        <position position="1"/>
    </location>
</feature>
<sequence>SLVVVDRSRKPSSGSIVIAAVNNEPLCKILILQGDHVVLKSANPAYRSGL</sequence>
<dbReference type="Pfam" id="PF00717">
    <property type="entry name" value="Peptidase_S24"/>
    <property type="match status" value="1"/>
</dbReference>
<dbReference type="RefSeq" id="WP_375233271.1">
    <property type="nucleotide sequence ID" value="NZ_RBSX01000247.1"/>
</dbReference>
<feature type="domain" description="Peptidase S24/S26A/S26B/S26C" evidence="1">
    <location>
        <begin position="2"/>
        <end position="47"/>
    </location>
</feature>
<dbReference type="AlphaFoldDB" id="A0A3M5GI13"/>
<dbReference type="EMBL" id="RBSX01000247">
    <property type="protein sequence ID" value="RMS85683.1"/>
    <property type="molecule type" value="Genomic_DNA"/>
</dbReference>
<accession>A0A3M5GI13</accession>
<evidence type="ECO:0000313" key="3">
    <source>
        <dbReference type="Proteomes" id="UP000270430"/>
    </source>
</evidence>
<name>A0A3M5GI13_PSESS</name>
<dbReference type="InterPro" id="IPR050077">
    <property type="entry name" value="LexA_repressor"/>
</dbReference>
<organism evidence="2 3">
    <name type="scientific">Pseudomonas savastanoi</name>
    <name type="common">Pseudomonas syringae pv. savastanoi</name>
    <dbReference type="NCBI Taxonomy" id="29438"/>
    <lineage>
        <taxon>Bacteria</taxon>
        <taxon>Pseudomonadati</taxon>
        <taxon>Pseudomonadota</taxon>
        <taxon>Gammaproteobacteria</taxon>
        <taxon>Pseudomonadales</taxon>
        <taxon>Pseudomonadaceae</taxon>
        <taxon>Pseudomonas</taxon>
    </lineage>
</organism>
<dbReference type="CDD" id="cd06529">
    <property type="entry name" value="S24_LexA-like"/>
    <property type="match status" value="1"/>
</dbReference>
<proteinExistence type="predicted"/>
<protein>
    <submittedName>
        <fullName evidence="2">Error-prone repair protein UmuD</fullName>
    </submittedName>
</protein>
<dbReference type="PANTHER" id="PTHR33516:SF2">
    <property type="entry name" value="LEXA REPRESSOR-RELATED"/>
    <property type="match status" value="1"/>
</dbReference>
<dbReference type="InterPro" id="IPR039418">
    <property type="entry name" value="LexA-like"/>
</dbReference>
<gene>
    <name evidence="2" type="ORF">ALP58_01028</name>
</gene>
<dbReference type="PANTHER" id="PTHR33516">
    <property type="entry name" value="LEXA REPRESSOR"/>
    <property type="match status" value="1"/>
</dbReference>
<dbReference type="SUPFAM" id="SSF51306">
    <property type="entry name" value="LexA/Signal peptidase"/>
    <property type="match status" value="1"/>
</dbReference>
<dbReference type="InterPro" id="IPR036286">
    <property type="entry name" value="LexA/Signal_pep-like_sf"/>
</dbReference>
<evidence type="ECO:0000313" key="2">
    <source>
        <dbReference type="EMBL" id="RMS85683.1"/>
    </source>
</evidence>
<dbReference type="Proteomes" id="UP000270430">
    <property type="component" value="Unassembled WGS sequence"/>
</dbReference>
<dbReference type="Gene3D" id="2.10.109.10">
    <property type="entry name" value="Umud Fragment, subunit A"/>
    <property type="match status" value="1"/>
</dbReference>